<reference evidence="2" key="1">
    <citation type="submission" date="2014-09" db="EMBL/GenBank/DDBJ databases">
        <authorList>
            <person name="Magalhaes I.L.F."/>
            <person name="Oliveira U."/>
            <person name="Santos F.R."/>
            <person name="Vidigal T.H.D.A."/>
            <person name="Brescovit A.D."/>
            <person name="Santos A.J."/>
        </authorList>
    </citation>
    <scope>NUCLEOTIDE SEQUENCE</scope>
    <source>
        <tissue evidence="2">Shoot tissue taken approximately 20 cm above the soil surface</tissue>
    </source>
</reference>
<organism evidence="2">
    <name type="scientific">Arundo donax</name>
    <name type="common">Giant reed</name>
    <name type="synonym">Donax arundinaceus</name>
    <dbReference type="NCBI Taxonomy" id="35708"/>
    <lineage>
        <taxon>Eukaryota</taxon>
        <taxon>Viridiplantae</taxon>
        <taxon>Streptophyta</taxon>
        <taxon>Embryophyta</taxon>
        <taxon>Tracheophyta</taxon>
        <taxon>Spermatophyta</taxon>
        <taxon>Magnoliopsida</taxon>
        <taxon>Liliopsida</taxon>
        <taxon>Poales</taxon>
        <taxon>Poaceae</taxon>
        <taxon>PACMAD clade</taxon>
        <taxon>Arundinoideae</taxon>
        <taxon>Arundineae</taxon>
        <taxon>Arundo</taxon>
    </lineage>
</organism>
<dbReference type="EMBL" id="GBRH01168720">
    <property type="protein sequence ID" value="JAE29176.1"/>
    <property type="molecule type" value="Transcribed_RNA"/>
</dbReference>
<sequence length="63" mass="6958">MPAPAGQARVTCDARAVLGRRPTPPSPCPFIPPLAPPHRPPNSRHHHRLPCSSSPRTRVRREI</sequence>
<proteinExistence type="predicted"/>
<accession>A0A0A9H2W2</accession>
<feature type="region of interest" description="Disordered" evidence="1">
    <location>
        <begin position="1"/>
        <end position="63"/>
    </location>
</feature>
<reference evidence="2" key="2">
    <citation type="journal article" date="2015" name="Data Brief">
        <title>Shoot transcriptome of the giant reed, Arundo donax.</title>
        <authorList>
            <person name="Barrero R.A."/>
            <person name="Guerrero F.D."/>
            <person name="Moolhuijzen P."/>
            <person name="Goolsby J.A."/>
            <person name="Tidwell J."/>
            <person name="Bellgard S.E."/>
            <person name="Bellgard M.I."/>
        </authorList>
    </citation>
    <scope>NUCLEOTIDE SEQUENCE</scope>
    <source>
        <tissue evidence="2">Shoot tissue taken approximately 20 cm above the soil surface</tissue>
    </source>
</reference>
<dbReference type="AlphaFoldDB" id="A0A0A9H2W2"/>
<evidence type="ECO:0000256" key="1">
    <source>
        <dbReference type="SAM" id="MobiDB-lite"/>
    </source>
</evidence>
<name>A0A0A9H2W2_ARUDO</name>
<protein>
    <submittedName>
        <fullName evidence="2">Uncharacterized protein</fullName>
    </submittedName>
</protein>
<evidence type="ECO:0000313" key="2">
    <source>
        <dbReference type="EMBL" id="JAE29176.1"/>
    </source>
</evidence>
<feature type="compositionally biased region" description="Pro residues" evidence="1">
    <location>
        <begin position="22"/>
        <end position="40"/>
    </location>
</feature>